<evidence type="ECO:0000313" key="3">
    <source>
        <dbReference type="Proteomes" id="UP000230423"/>
    </source>
</evidence>
<evidence type="ECO:0000313" key="2">
    <source>
        <dbReference type="EMBL" id="PIO74826.1"/>
    </source>
</evidence>
<feature type="chain" id="PRO_5013742224" evidence="1">
    <location>
        <begin position="20"/>
        <end position="116"/>
    </location>
</feature>
<keyword evidence="3" id="KW-1185">Reference proteome</keyword>
<feature type="non-terminal residue" evidence="2">
    <location>
        <position position="1"/>
    </location>
</feature>
<gene>
    <name evidence="2" type="ORF">TELCIR_03148</name>
</gene>
<evidence type="ECO:0000256" key="1">
    <source>
        <dbReference type="SAM" id="SignalP"/>
    </source>
</evidence>
<dbReference type="Proteomes" id="UP000230423">
    <property type="component" value="Unassembled WGS sequence"/>
</dbReference>
<keyword evidence="1" id="KW-0732">Signal</keyword>
<dbReference type="AlphaFoldDB" id="A0A2G9UXF9"/>
<sequence length="116" mass="13035">KMIVLVAAVWCALVAQALSRSLPSGSPAGTCTRWAKLTKAGQSDEVEKRFHYLDIPTARFVEERDALREILRRIPPELRQKRFEGLADYVALEDPNAKRSSLKRLAILSARGFGRK</sequence>
<accession>A0A2G9UXF9</accession>
<feature type="signal peptide" evidence="1">
    <location>
        <begin position="1"/>
        <end position="19"/>
    </location>
</feature>
<dbReference type="OrthoDB" id="5787800at2759"/>
<protein>
    <submittedName>
        <fullName evidence="2">Uncharacterized protein</fullName>
    </submittedName>
</protein>
<name>A0A2G9UXF9_TELCI</name>
<dbReference type="EMBL" id="KZ345215">
    <property type="protein sequence ID" value="PIO74826.1"/>
    <property type="molecule type" value="Genomic_DNA"/>
</dbReference>
<proteinExistence type="predicted"/>
<reference evidence="2 3" key="1">
    <citation type="submission" date="2015-09" db="EMBL/GenBank/DDBJ databases">
        <title>Draft genome of the parasitic nematode Teladorsagia circumcincta isolate WARC Sus (inbred).</title>
        <authorList>
            <person name="Mitreva M."/>
        </authorList>
    </citation>
    <scope>NUCLEOTIDE SEQUENCE [LARGE SCALE GENOMIC DNA]</scope>
    <source>
        <strain evidence="2 3">S</strain>
    </source>
</reference>
<organism evidence="2 3">
    <name type="scientific">Teladorsagia circumcincta</name>
    <name type="common">Brown stomach worm</name>
    <name type="synonym">Ostertagia circumcincta</name>
    <dbReference type="NCBI Taxonomy" id="45464"/>
    <lineage>
        <taxon>Eukaryota</taxon>
        <taxon>Metazoa</taxon>
        <taxon>Ecdysozoa</taxon>
        <taxon>Nematoda</taxon>
        <taxon>Chromadorea</taxon>
        <taxon>Rhabditida</taxon>
        <taxon>Rhabditina</taxon>
        <taxon>Rhabditomorpha</taxon>
        <taxon>Strongyloidea</taxon>
        <taxon>Trichostrongylidae</taxon>
        <taxon>Teladorsagia</taxon>
    </lineage>
</organism>